<evidence type="ECO:0000256" key="4">
    <source>
        <dbReference type="ARBA" id="ARBA00022679"/>
    </source>
</evidence>
<dbReference type="InterPro" id="IPR004013">
    <property type="entry name" value="PHP_dom"/>
</dbReference>
<dbReference type="Gene3D" id="1.10.150.110">
    <property type="entry name" value="DNA polymerase beta, N-terminal domain-like"/>
    <property type="match status" value="1"/>
</dbReference>
<dbReference type="Proteomes" id="UP000823201">
    <property type="component" value="Unassembled WGS sequence"/>
</dbReference>
<dbReference type="SMART" id="SM00481">
    <property type="entry name" value="POLIIIAc"/>
    <property type="match status" value="1"/>
</dbReference>
<dbReference type="PIRSF" id="PIRSF005047">
    <property type="entry name" value="UCP005047_YshC"/>
    <property type="match status" value="1"/>
</dbReference>
<sequence length="572" mass="64082">MDKKEIADHLNRIALYLEIRGENSFKIAAYRRAGQVLEDDPRPLTAIDDFSKMKGIGKATAQVIADYMATGESAVLHELQQQLPETLLDLLRVPGLGGKKIGKLYQQLDVRDLASLREACQTGKVRTLAGFGEKTEWKILQAIANLDERPKELPIAYMFGLAKQIEAVLDPIAEICRFSPAGSIRRGKEKMKDLDFVVETSDPEKAAQAILDRLAYQEIVGRGDAKMTVLLSDPYHVSVDFRFAMPDAYITTLHHFTGSKDHNVLLRHLAKERHEKISEYGIETSDGKRLTFQDEKTFYQHLGLNYIPAPVREGGDEVEQARQGTLNLVDINRVQADLHMHSDWSDGSASIEEMVEGAKARGYRYACLTDHSRSLRVANGLSIERLRRQLHEVADLNARLSDFHLFTGTEMDILADGSLDYPDDVLEQLDFVIASIHSSFAQPQSQIMKRLENACRNPYVRLIAHPTGRLLGKRNGYAVDLPRLFALARETGTGLEINASRNRLDLSADWARQAQKAGVKLAINTDSHSRTGLAEMVLGVRTAQRGWIRPETVLNTMGLAQFTTFLKKKKPV</sequence>
<dbReference type="InterPro" id="IPR037160">
    <property type="entry name" value="DNA_Pol_thumb_sf"/>
</dbReference>
<gene>
    <name evidence="12" type="ORF">JOC27_001462</name>
</gene>
<dbReference type="InterPro" id="IPR010996">
    <property type="entry name" value="HHH_MUS81"/>
</dbReference>
<comment type="catalytic activity">
    <reaction evidence="8">
        <text>DNA(n) + a 2'-deoxyribonucleoside 5'-triphosphate = DNA(n+1) + diphosphate</text>
        <dbReference type="Rhea" id="RHEA:22508"/>
        <dbReference type="Rhea" id="RHEA-COMP:17339"/>
        <dbReference type="Rhea" id="RHEA-COMP:17340"/>
        <dbReference type="ChEBI" id="CHEBI:33019"/>
        <dbReference type="ChEBI" id="CHEBI:61560"/>
        <dbReference type="ChEBI" id="CHEBI:173112"/>
        <dbReference type="EC" id="2.7.7.7"/>
    </reaction>
</comment>
<evidence type="ECO:0000256" key="6">
    <source>
        <dbReference type="ARBA" id="ARBA00022705"/>
    </source>
</evidence>
<dbReference type="InterPro" id="IPR050243">
    <property type="entry name" value="PHP_phosphatase"/>
</dbReference>
<dbReference type="Pfam" id="PF02811">
    <property type="entry name" value="PHP"/>
    <property type="match status" value="1"/>
</dbReference>
<dbReference type="CDD" id="cd00141">
    <property type="entry name" value="NT_POLXc"/>
    <property type="match status" value="1"/>
</dbReference>
<comment type="caution">
    <text evidence="12">The sequence shown here is derived from an EMBL/GenBank/DDBJ whole genome shotgun (WGS) entry which is preliminary data.</text>
</comment>
<dbReference type="SMART" id="SM00278">
    <property type="entry name" value="HhH1"/>
    <property type="match status" value="3"/>
</dbReference>
<dbReference type="InterPro" id="IPR016195">
    <property type="entry name" value="Pol/histidinol_Pase-like"/>
</dbReference>
<keyword evidence="13" id="KW-1185">Reference proteome</keyword>
<dbReference type="Pfam" id="PF14716">
    <property type="entry name" value="HHH_8"/>
    <property type="match status" value="1"/>
</dbReference>
<dbReference type="SMART" id="SM00483">
    <property type="entry name" value="POLXc"/>
    <property type="match status" value="1"/>
</dbReference>
<dbReference type="InterPro" id="IPR043519">
    <property type="entry name" value="NT_sf"/>
</dbReference>
<evidence type="ECO:0000256" key="7">
    <source>
        <dbReference type="ARBA" id="ARBA00022932"/>
    </source>
</evidence>
<feature type="domain" description="Helix-hairpin-helix DNA-binding motif class 1" evidence="9">
    <location>
        <begin position="123"/>
        <end position="142"/>
    </location>
</feature>
<dbReference type="Pfam" id="PF14520">
    <property type="entry name" value="HHH_5"/>
    <property type="match status" value="1"/>
</dbReference>
<evidence type="ECO:0000259" key="11">
    <source>
        <dbReference type="SMART" id="SM00483"/>
    </source>
</evidence>
<dbReference type="SUPFAM" id="SSF47802">
    <property type="entry name" value="DNA polymerase beta, N-terminal domain-like"/>
    <property type="match status" value="1"/>
</dbReference>
<dbReference type="PANTHER" id="PTHR36928:SF1">
    <property type="entry name" value="PHOSPHATASE YCDX-RELATED"/>
    <property type="match status" value="1"/>
</dbReference>
<keyword evidence="7" id="KW-0239">DNA-directed DNA polymerase</keyword>
<evidence type="ECO:0000256" key="5">
    <source>
        <dbReference type="ARBA" id="ARBA00022695"/>
    </source>
</evidence>
<dbReference type="EC" id="2.7.7.7" evidence="2"/>
<dbReference type="RefSeq" id="WP_205006453.1">
    <property type="nucleotide sequence ID" value="NZ_CBCRXA010000007.1"/>
</dbReference>
<protein>
    <recommendedName>
        <fullName evidence="2">DNA-directed DNA polymerase</fullName>
        <ecNumber evidence="2">2.7.7.7</ecNumber>
    </recommendedName>
</protein>
<feature type="domain" description="Helix-hairpin-helix DNA-binding motif class 1" evidence="9">
    <location>
        <begin position="88"/>
        <end position="107"/>
    </location>
</feature>
<evidence type="ECO:0000313" key="13">
    <source>
        <dbReference type="Proteomes" id="UP000823201"/>
    </source>
</evidence>
<name>A0ABS2Q9L1_9BACL</name>
<dbReference type="InterPro" id="IPR022311">
    <property type="entry name" value="PolX-like"/>
</dbReference>
<feature type="domain" description="Polymerase/histidinol phosphatase N-terminal" evidence="10">
    <location>
        <begin position="336"/>
        <end position="415"/>
    </location>
</feature>
<dbReference type="InterPro" id="IPR002054">
    <property type="entry name" value="DNA-dir_DNA_pol_X"/>
</dbReference>
<comment type="cofactor">
    <cofactor evidence="1">
        <name>Mg(2+)</name>
        <dbReference type="ChEBI" id="CHEBI:18420"/>
    </cofactor>
</comment>
<keyword evidence="6" id="KW-0235">DNA replication</keyword>
<dbReference type="InterPro" id="IPR027421">
    <property type="entry name" value="DNA_pol_lamdba_lyase_dom_sf"/>
</dbReference>
<keyword evidence="4" id="KW-0808">Transferase</keyword>
<dbReference type="InterPro" id="IPR047967">
    <property type="entry name" value="PolX_PHP"/>
</dbReference>
<dbReference type="Gene3D" id="3.20.20.140">
    <property type="entry name" value="Metal-dependent hydrolases"/>
    <property type="match status" value="1"/>
</dbReference>
<organism evidence="12 13">
    <name type="scientific">Sporolactobacillus spathodeae</name>
    <dbReference type="NCBI Taxonomy" id="1465502"/>
    <lineage>
        <taxon>Bacteria</taxon>
        <taxon>Bacillati</taxon>
        <taxon>Bacillota</taxon>
        <taxon>Bacilli</taxon>
        <taxon>Bacillales</taxon>
        <taxon>Sporolactobacillaceae</taxon>
        <taxon>Sporolactobacillus</taxon>
    </lineage>
</organism>
<dbReference type="Pfam" id="PF14791">
    <property type="entry name" value="DNA_pol_B_thumb"/>
    <property type="match status" value="1"/>
</dbReference>
<keyword evidence="5" id="KW-0548">Nucleotidyltransferase</keyword>
<evidence type="ECO:0000256" key="3">
    <source>
        <dbReference type="ARBA" id="ARBA00022634"/>
    </source>
</evidence>
<dbReference type="InterPro" id="IPR029398">
    <property type="entry name" value="PolB_thumb"/>
</dbReference>
<dbReference type="SUPFAM" id="SSF89550">
    <property type="entry name" value="PHP domain-like"/>
    <property type="match status" value="1"/>
</dbReference>
<reference evidence="12 13" key="1">
    <citation type="submission" date="2021-01" db="EMBL/GenBank/DDBJ databases">
        <title>Genomic Encyclopedia of Type Strains, Phase IV (KMG-IV): sequencing the most valuable type-strain genomes for metagenomic binning, comparative biology and taxonomic classification.</title>
        <authorList>
            <person name="Goeker M."/>
        </authorList>
    </citation>
    <scope>NUCLEOTIDE SEQUENCE [LARGE SCALE GENOMIC DNA]</scope>
    <source>
        <strain evidence="12 13">DSM 100968</strain>
    </source>
</reference>
<accession>A0ABS2Q9L1</accession>
<dbReference type="NCBIfam" id="NF006375">
    <property type="entry name" value="PRK08609.1"/>
    <property type="match status" value="1"/>
</dbReference>
<dbReference type="CDD" id="cd07436">
    <property type="entry name" value="PHP_PolX"/>
    <property type="match status" value="1"/>
</dbReference>
<evidence type="ECO:0000256" key="8">
    <source>
        <dbReference type="ARBA" id="ARBA00049244"/>
    </source>
</evidence>
<feature type="domain" description="Helix-hairpin-helix DNA-binding motif class 1" evidence="9">
    <location>
        <begin position="48"/>
        <end position="67"/>
    </location>
</feature>
<dbReference type="Gene3D" id="3.30.460.10">
    <property type="entry name" value="Beta Polymerase, domain 2"/>
    <property type="match status" value="1"/>
</dbReference>
<evidence type="ECO:0000256" key="1">
    <source>
        <dbReference type="ARBA" id="ARBA00001946"/>
    </source>
</evidence>
<dbReference type="Gene3D" id="1.10.150.20">
    <property type="entry name" value="5' to 3' exonuclease, C-terminal subdomain"/>
    <property type="match status" value="1"/>
</dbReference>
<dbReference type="Gene3D" id="3.30.210.10">
    <property type="entry name" value="DNA polymerase, thumb domain"/>
    <property type="match status" value="1"/>
</dbReference>
<evidence type="ECO:0000313" key="12">
    <source>
        <dbReference type="EMBL" id="MBM7658010.1"/>
    </source>
</evidence>
<evidence type="ECO:0000256" key="2">
    <source>
        <dbReference type="ARBA" id="ARBA00012417"/>
    </source>
</evidence>
<feature type="domain" description="DNA-directed DNA polymerase X" evidence="11">
    <location>
        <begin position="1"/>
        <end position="313"/>
    </location>
</feature>
<dbReference type="EMBL" id="JAFBEV010000011">
    <property type="protein sequence ID" value="MBM7658010.1"/>
    <property type="molecule type" value="Genomic_DNA"/>
</dbReference>
<keyword evidence="3" id="KW-0237">DNA synthesis</keyword>
<dbReference type="PANTHER" id="PTHR36928">
    <property type="entry name" value="PHOSPHATASE YCDX-RELATED"/>
    <property type="match status" value="1"/>
</dbReference>
<dbReference type="InterPro" id="IPR003141">
    <property type="entry name" value="Pol/His_phosphatase_N"/>
</dbReference>
<evidence type="ECO:0000259" key="9">
    <source>
        <dbReference type="SMART" id="SM00278"/>
    </source>
</evidence>
<evidence type="ECO:0000259" key="10">
    <source>
        <dbReference type="SMART" id="SM00481"/>
    </source>
</evidence>
<dbReference type="InterPro" id="IPR003583">
    <property type="entry name" value="Hlx-hairpin-Hlx_DNA-bd_motif"/>
</dbReference>
<dbReference type="SUPFAM" id="SSF81301">
    <property type="entry name" value="Nucleotidyltransferase"/>
    <property type="match status" value="1"/>
</dbReference>
<proteinExistence type="predicted"/>